<protein>
    <recommendedName>
        <fullName evidence="6">FMN dependent NADH:quinone oxidoreductase</fullName>
        <ecNumber evidence="6">1.6.5.-</ecNumber>
    </recommendedName>
    <alternativeName>
        <fullName evidence="6">Azo-dye reductase</fullName>
    </alternativeName>
    <alternativeName>
        <fullName evidence="6">FMN-dependent NADH-azo compound oxidoreductase</fullName>
    </alternativeName>
    <alternativeName>
        <fullName evidence="6">FMN-dependent NADH-azoreductase</fullName>
        <ecNumber evidence="6">1.7.1.17</ecNumber>
    </alternativeName>
</protein>
<comment type="catalytic activity">
    <reaction evidence="6">
        <text>2 a quinone + NADH + H(+) = 2 a 1,4-benzosemiquinone + NAD(+)</text>
        <dbReference type="Rhea" id="RHEA:65952"/>
        <dbReference type="ChEBI" id="CHEBI:15378"/>
        <dbReference type="ChEBI" id="CHEBI:57540"/>
        <dbReference type="ChEBI" id="CHEBI:57945"/>
        <dbReference type="ChEBI" id="CHEBI:132124"/>
        <dbReference type="ChEBI" id="CHEBI:134225"/>
    </reaction>
</comment>
<accession>A0ABT9YJ70</accession>
<keyword evidence="9" id="KW-1185">Reference proteome</keyword>
<comment type="function">
    <text evidence="6">Also exhibits azoreductase activity. Catalyzes the reductive cleavage of the azo bond in aromatic azo compounds to the corresponding amines.</text>
</comment>
<comment type="subunit">
    <text evidence="6">Homodimer.</text>
</comment>
<dbReference type="InterPro" id="IPR050104">
    <property type="entry name" value="FMN-dep_NADH:Q_OxRdtase_AzoR1"/>
</dbReference>
<evidence type="ECO:0000256" key="4">
    <source>
        <dbReference type="ARBA" id="ARBA00023027"/>
    </source>
</evidence>
<comment type="catalytic activity">
    <reaction evidence="5">
        <text>N,N-dimethyl-1,4-phenylenediamine + anthranilate + 2 NAD(+) = 2-(4-dimethylaminophenyl)diazenylbenzoate + 2 NADH + 2 H(+)</text>
        <dbReference type="Rhea" id="RHEA:55872"/>
        <dbReference type="ChEBI" id="CHEBI:15378"/>
        <dbReference type="ChEBI" id="CHEBI:15783"/>
        <dbReference type="ChEBI" id="CHEBI:16567"/>
        <dbReference type="ChEBI" id="CHEBI:57540"/>
        <dbReference type="ChEBI" id="CHEBI:57945"/>
        <dbReference type="ChEBI" id="CHEBI:71579"/>
        <dbReference type="EC" id="1.7.1.17"/>
    </reaction>
    <physiologicalReaction direction="right-to-left" evidence="5">
        <dbReference type="Rhea" id="RHEA:55874"/>
    </physiologicalReaction>
</comment>
<dbReference type="PANTHER" id="PTHR43741:SF4">
    <property type="entry name" value="FMN-DEPENDENT NADH:QUINONE OXIDOREDUCTASE"/>
    <property type="match status" value="1"/>
</dbReference>
<dbReference type="RefSeq" id="WP_306982396.1">
    <property type="nucleotide sequence ID" value="NZ_JAUSUA010000002.1"/>
</dbReference>
<dbReference type="InterPro" id="IPR029039">
    <property type="entry name" value="Flavoprotein-like_sf"/>
</dbReference>
<dbReference type="HAMAP" id="MF_01216">
    <property type="entry name" value="Azoreductase_type1"/>
    <property type="match status" value="1"/>
</dbReference>
<sequence length="208" mass="22946">MSKVLFIKANDRPADQAVSVMMYDAFLASYKEANPSDTVTELDLFKADLPYYGNEAITANYKKSQGMELTTEDQTFIDLTEQYLGQFFDADKIVFATPLWNGTVPAPLVTYISYLAQAGRTFKYTAEGPVGLAGDKKVAVLAARGSDYALDFMADGEMAVRFVNRNLALWGILEPTELIIEGHNHYPERSQEIIADGLVEVTKAGASF</sequence>
<dbReference type="NCBIfam" id="NF010075">
    <property type="entry name" value="PRK13556.1"/>
    <property type="match status" value="1"/>
</dbReference>
<organism evidence="8 9">
    <name type="scientific">Alkalicoccobacillus murimartini</name>
    <dbReference type="NCBI Taxonomy" id="171685"/>
    <lineage>
        <taxon>Bacteria</taxon>
        <taxon>Bacillati</taxon>
        <taxon>Bacillota</taxon>
        <taxon>Bacilli</taxon>
        <taxon>Bacillales</taxon>
        <taxon>Bacillaceae</taxon>
        <taxon>Alkalicoccobacillus</taxon>
    </lineage>
</organism>
<evidence type="ECO:0000313" key="9">
    <source>
        <dbReference type="Proteomes" id="UP001225034"/>
    </source>
</evidence>
<comment type="caution">
    <text evidence="8">The sequence shown here is derived from an EMBL/GenBank/DDBJ whole genome shotgun (WGS) entry which is preliminary data.</text>
</comment>
<comment type="caution">
    <text evidence="6">Lacks conserved residue(s) required for the propagation of feature annotation.</text>
</comment>
<dbReference type="EC" id="1.7.1.17" evidence="6"/>
<comment type="cofactor">
    <cofactor evidence="6">
        <name>FMN</name>
        <dbReference type="ChEBI" id="CHEBI:58210"/>
    </cofactor>
    <text evidence="6">Binds 1 FMN per subunit.</text>
</comment>
<keyword evidence="4 6" id="KW-0520">NAD</keyword>
<dbReference type="Proteomes" id="UP001225034">
    <property type="component" value="Unassembled WGS sequence"/>
</dbReference>
<evidence type="ECO:0000256" key="2">
    <source>
        <dbReference type="ARBA" id="ARBA00022643"/>
    </source>
</evidence>
<evidence type="ECO:0000256" key="6">
    <source>
        <dbReference type="HAMAP-Rule" id="MF_01216"/>
    </source>
</evidence>
<dbReference type="Gene3D" id="3.40.50.360">
    <property type="match status" value="1"/>
</dbReference>
<evidence type="ECO:0000256" key="1">
    <source>
        <dbReference type="ARBA" id="ARBA00022630"/>
    </source>
</evidence>
<dbReference type="InterPro" id="IPR023048">
    <property type="entry name" value="NADH:quinone_OxRdtase_FMN_depd"/>
</dbReference>
<gene>
    <name evidence="6" type="primary">azoR</name>
    <name evidence="8" type="ORF">J2S05_002051</name>
</gene>
<keyword evidence="3 6" id="KW-0560">Oxidoreductase</keyword>
<evidence type="ECO:0000259" key="7">
    <source>
        <dbReference type="Pfam" id="PF02525"/>
    </source>
</evidence>
<keyword evidence="2 6" id="KW-0288">FMN</keyword>
<dbReference type="EC" id="1.6.5.-" evidence="6"/>
<feature type="domain" description="Flavodoxin-like fold" evidence="7">
    <location>
        <begin position="2"/>
        <end position="200"/>
    </location>
</feature>
<reference evidence="8 9" key="1">
    <citation type="submission" date="2023-07" db="EMBL/GenBank/DDBJ databases">
        <title>Genomic Encyclopedia of Type Strains, Phase IV (KMG-IV): sequencing the most valuable type-strain genomes for metagenomic binning, comparative biology and taxonomic classification.</title>
        <authorList>
            <person name="Goeker M."/>
        </authorList>
    </citation>
    <scope>NUCLEOTIDE SEQUENCE [LARGE SCALE GENOMIC DNA]</scope>
    <source>
        <strain evidence="8 9">DSM 19154</strain>
    </source>
</reference>
<evidence type="ECO:0000256" key="5">
    <source>
        <dbReference type="ARBA" id="ARBA00048542"/>
    </source>
</evidence>
<dbReference type="PANTHER" id="PTHR43741">
    <property type="entry name" value="FMN-DEPENDENT NADH-AZOREDUCTASE 1"/>
    <property type="match status" value="1"/>
</dbReference>
<dbReference type="GO" id="GO:0016491">
    <property type="term" value="F:oxidoreductase activity"/>
    <property type="evidence" value="ECO:0007669"/>
    <property type="project" value="UniProtKB-KW"/>
</dbReference>
<comment type="similarity">
    <text evidence="6">Belongs to the azoreductase type 1 family.</text>
</comment>
<dbReference type="InterPro" id="IPR003680">
    <property type="entry name" value="Flavodoxin_fold"/>
</dbReference>
<name>A0ABT9YJ70_9BACI</name>
<comment type="function">
    <text evidence="6">Quinone reductase that provides resistance to thiol-specific stress caused by electrophilic quinones.</text>
</comment>
<evidence type="ECO:0000256" key="3">
    <source>
        <dbReference type="ARBA" id="ARBA00023002"/>
    </source>
</evidence>
<evidence type="ECO:0000313" key="8">
    <source>
        <dbReference type="EMBL" id="MDQ0207252.1"/>
    </source>
</evidence>
<dbReference type="Pfam" id="PF02525">
    <property type="entry name" value="Flavodoxin_2"/>
    <property type="match status" value="1"/>
</dbReference>
<dbReference type="SUPFAM" id="SSF52218">
    <property type="entry name" value="Flavoproteins"/>
    <property type="match status" value="1"/>
</dbReference>
<proteinExistence type="inferred from homology"/>
<keyword evidence="1 6" id="KW-0285">Flavoprotein</keyword>
<dbReference type="EMBL" id="JAUSUA010000002">
    <property type="protein sequence ID" value="MDQ0207252.1"/>
    <property type="molecule type" value="Genomic_DNA"/>
</dbReference>